<evidence type="ECO:0000313" key="2">
    <source>
        <dbReference type="Proteomes" id="UP000024837"/>
    </source>
</evidence>
<sequence length="111" mass="12361">MVFGAKAAYDISDKNSRMGKCFGRAIFNSPVMQRERATGGGNNPGDLLAVWYGPDPPTPEDTLRVRQMQLQLQLELELEQELAAQQQQLDAKGLLLDPFDLGFDPERVILV</sequence>
<protein>
    <submittedName>
        <fullName evidence="1">Uncharacterized protein</fullName>
    </submittedName>
</protein>
<name>W7HT51_9PEZI</name>
<dbReference type="HOGENOM" id="CLU_2158310_0_0_1"/>
<evidence type="ECO:0000313" key="1">
    <source>
        <dbReference type="EMBL" id="EWC47276.1"/>
    </source>
</evidence>
<proteinExistence type="predicted"/>
<dbReference type="EMBL" id="KI966411">
    <property type="protein sequence ID" value="EWC47276.1"/>
    <property type="molecule type" value="Genomic_DNA"/>
</dbReference>
<gene>
    <name evidence="1" type="ORF">DRE_03395</name>
</gene>
<keyword evidence="2" id="KW-1185">Reference proteome</keyword>
<dbReference type="OrthoDB" id="3598904at2759"/>
<dbReference type="AlphaFoldDB" id="W7HT51"/>
<reference evidence="1 2" key="1">
    <citation type="submission" date="2013-05" db="EMBL/GenBank/DDBJ databases">
        <title>Drechslerella stenobrocha genome reveals carnivorous origination and mechanical trapping mechanism of predatory fungi.</title>
        <authorList>
            <person name="Liu X."/>
            <person name="Zhang W."/>
            <person name="Liu K."/>
        </authorList>
    </citation>
    <scope>NUCLEOTIDE SEQUENCE [LARGE SCALE GENOMIC DNA]</scope>
    <source>
        <strain evidence="1 2">248</strain>
    </source>
</reference>
<accession>W7HT51</accession>
<dbReference type="Proteomes" id="UP000024837">
    <property type="component" value="Unassembled WGS sequence"/>
</dbReference>
<organism evidence="1 2">
    <name type="scientific">Drechslerella stenobrocha 248</name>
    <dbReference type="NCBI Taxonomy" id="1043628"/>
    <lineage>
        <taxon>Eukaryota</taxon>
        <taxon>Fungi</taxon>
        <taxon>Dikarya</taxon>
        <taxon>Ascomycota</taxon>
        <taxon>Pezizomycotina</taxon>
        <taxon>Orbiliomycetes</taxon>
        <taxon>Orbiliales</taxon>
        <taxon>Orbiliaceae</taxon>
        <taxon>Drechslerella</taxon>
    </lineage>
</organism>